<feature type="compositionally biased region" description="Basic and acidic residues" evidence="2">
    <location>
        <begin position="227"/>
        <end position="256"/>
    </location>
</feature>
<feature type="region of interest" description="Disordered" evidence="2">
    <location>
        <begin position="767"/>
        <end position="814"/>
    </location>
</feature>
<sequence length="866" mass="98702">MEKVFVTTKNNDISIKELWDQINKIKESIGSNKTRDGVYISSESIPQIERKDSKKDPKSHKSKKRNSKEGSDINNLSVSLDLKDKSNGNTSNEVSQDNFNSILLLDGQEDKNQRIIDLLSTQAQKIRKLEKKLKDYKHSSNDKIETLEADLKILTQTRMNDLDNMLKNIQKDFDKFQDSQKTKDYNMRTHLKDTTYDLEVSIKSLKRNLLALQNEVHEINEAGTQDKLQEDQKSEKAESTKSAKLSKKDNSSKAEEPQNFTQKISSPTRKKATQNSNAIVMVWEEIEKLQSKFDDFVNVADFEELADDVDDLKDQLAQISQNNKSYLNVKDLADNEFSESEALTPANVPIGKESLEKIKEFSEAKEAQNTPNTALKVFQDNKIKKISTEEQSEGLTPTGGLMTPGVARLNNDLTSKVKIQHFSTSVKDESPSKISQNRRNTRGKRGGSSKTLQEVRKIIEKWPWMLETIEELQSSQKLNYKNIFQVGENLSELKNEIKENVKKRIDSVYNTITEETKKVEDNIAERLDNFKDKHSQEAIKTLQLQVEKLSLQFGSTYKQLKSNEGKIKELDEYLHSPFGNLLHGNENSAEDSAITELRDTVEDVKKVLNKMRTEVYRTVKDCENKILQKADEELVNDLEEALHQGIDQVMTSSTKKFADRRDTNKSVRLLEQNMKNMYDLFVSREELGDTDDAMIAKKNLGFTCMSCEKHIINMEGKKAEFNNWGKLPYRDPSERMMRVGHGFSKMLNSIKTSIPKNTEGIPKTVLENSLKSPGDITPNVKSTQNLSIDPNPKTDANISPNASNTLQDLNKTEDRDKFLSMKPKKISLSVMKQSAHKKESMRKSLTVMNKNNSQGGLPKIESSKML</sequence>
<feature type="coiled-coil region" evidence="1">
    <location>
        <begin position="302"/>
        <end position="329"/>
    </location>
</feature>
<feature type="region of interest" description="Disordered" evidence="2">
    <location>
        <begin position="422"/>
        <end position="451"/>
    </location>
</feature>
<keyword evidence="4" id="KW-1185">Reference proteome</keyword>
<evidence type="ECO:0000313" key="3">
    <source>
        <dbReference type="EMBL" id="CAI2384524.1"/>
    </source>
</evidence>
<protein>
    <submittedName>
        <fullName evidence="3">Uncharacterized protein</fullName>
    </submittedName>
</protein>
<evidence type="ECO:0000313" key="4">
    <source>
        <dbReference type="Proteomes" id="UP001295684"/>
    </source>
</evidence>
<proteinExistence type="predicted"/>
<evidence type="ECO:0000256" key="1">
    <source>
        <dbReference type="SAM" id="Coils"/>
    </source>
</evidence>
<reference evidence="3" key="1">
    <citation type="submission" date="2023-07" db="EMBL/GenBank/DDBJ databases">
        <authorList>
            <consortium name="AG Swart"/>
            <person name="Singh M."/>
            <person name="Singh A."/>
            <person name="Seah K."/>
            <person name="Emmerich C."/>
        </authorList>
    </citation>
    <scope>NUCLEOTIDE SEQUENCE</scope>
    <source>
        <strain evidence="3">DP1</strain>
    </source>
</reference>
<feature type="compositionally biased region" description="Polar residues" evidence="2">
    <location>
        <begin position="779"/>
        <end position="809"/>
    </location>
</feature>
<keyword evidence="1" id="KW-0175">Coiled coil</keyword>
<feature type="region of interest" description="Disordered" evidence="2">
    <location>
        <begin position="829"/>
        <end position="866"/>
    </location>
</feature>
<feature type="compositionally biased region" description="Polar residues" evidence="2">
    <location>
        <begin position="258"/>
        <end position="274"/>
    </location>
</feature>
<dbReference type="AlphaFoldDB" id="A0AAD1Y4T1"/>
<comment type="caution">
    <text evidence="3">The sequence shown here is derived from an EMBL/GenBank/DDBJ whole genome shotgun (WGS) entry which is preliminary data.</text>
</comment>
<evidence type="ECO:0000256" key="2">
    <source>
        <dbReference type="SAM" id="MobiDB-lite"/>
    </source>
</evidence>
<dbReference type="Proteomes" id="UP001295684">
    <property type="component" value="Unassembled WGS sequence"/>
</dbReference>
<organism evidence="3 4">
    <name type="scientific">Euplotes crassus</name>
    <dbReference type="NCBI Taxonomy" id="5936"/>
    <lineage>
        <taxon>Eukaryota</taxon>
        <taxon>Sar</taxon>
        <taxon>Alveolata</taxon>
        <taxon>Ciliophora</taxon>
        <taxon>Intramacronucleata</taxon>
        <taxon>Spirotrichea</taxon>
        <taxon>Hypotrichia</taxon>
        <taxon>Euplotida</taxon>
        <taxon>Euplotidae</taxon>
        <taxon>Moneuplotes</taxon>
    </lineage>
</organism>
<feature type="region of interest" description="Disordered" evidence="2">
    <location>
        <begin position="40"/>
        <end position="94"/>
    </location>
</feature>
<feature type="compositionally biased region" description="Polar residues" evidence="2">
    <location>
        <begin position="846"/>
        <end position="855"/>
    </location>
</feature>
<feature type="region of interest" description="Disordered" evidence="2">
    <location>
        <begin position="221"/>
        <end position="274"/>
    </location>
</feature>
<accession>A0AAD1Y4T1</accession>
<gene>
    <name evidence="3" type="ORF">ECRASSUSDP1_LOCUS26057</name>
</gene>
<feature type="compositionally biased region" description="Basic residues" evidence="2">
    <location>
        <begin position="57"/>
        <end position="66"/>
    </location>
</feature>
<name>A0AAD1Y4T1_EUPCR</name>
<dbReference type="EMBL" id="CAMPGE010026863">
    <property type="protein sequence ID" value="CAI2384524.1"/>
    <property type="molecule type" value="Genomic_DNA"/>
</dbReference>